<dbReference type="InterPro" id="IPR011335">
    <property type="entry name" value="Restrct_endonuc-II-like"/>
</dbReference>
<dbReference type="PANTHER" id="PTHR34039">
    <property type="entry name" value="UPF0102 PROTEIN YRAN"/>
    <property type="match status" value="1"/>
</dbReference>
<dbReference type="InterPro" id="IPR003509">
    <property type="entry name" value="UPF0102_YraN-like"/>
</dbReference>
<proteinExistence type="inferred from homology"/>
<evidence type="ECO:0000313" key="4">
    <source>
        <dbReference type="Proteomes" id="UP000254118"/>
    </source>
</evidence>
<protein>
    <recommendedName>
        <fullName evidence="2">UPF0102 protein NCTC7915_00461</fullName>
    </recommendedName>
</protein>
<organism evidence="3 4">
    <name type="scientific">Dermatophilus congolensis</name>
    <dbReference type="NCBI Taxonomy" id="1863"/>
    <lineage>
        <taxon>Bacteria</taxon>
        <taxon>Bacillati</taxon>
        <taxon>Actinomycetota</taxon>
        <taxon>Actinomycetes</taxon>
        <taxon>Micrococcales</taxon>
        <taxon>Dermatophilaceae</taxon>
        <taxon>Dermatophilus</taxon>
    </lineage>
</organism>
<gene>
    <name evidence="3" type="ORF">NCTC7915_00461</name>
</gene>
<dbReference type="GO" id="GO:0003676">
    <property type="term" value="F:nucleic acid binding"/>
    <property type="evidence" value="ECO:0007669"/>
    <property type="project" value="InterPro"/>
</dbReference>
<comment type="similarity">
    <text evidence="1 2">Belongs to the UPF0102 family.</text>
</comment>
<evidence type="ECO:0000256" key="1">
    <source>
        <dbReference type="ARBA" id="ARBA00006738"/>
    </source>
</evidence>
<dbReference type="InterPro" id="IPR011856">
    <property type="entry name" value="tRNA_endonuc-like_dom_sf"/>
</dbReference>
<dbReference type="RefSeq" id="WP_115029574.1">
    <property type="nucleotide sequence ID" value="NZ_UFYA01000001.1"/>
</dbReference>
<sequence length="129" mass="14233">MGSIAARSRRALGAYGEELAVQRLVSAGMEILARNWRCSAGEFDVVAIDGKTLVIVEVKTRRSTRFGSPIEAVNAEKLTRLRRLASAWFAEHPSGRGTRRFIRSVRIDVVAIWMNDSGPARIEHLVGVS</sequence>
<dbReference type="Proteomes" id="UP000254118">
    <property type="component" value="Unassembled WGS sequence"/>
</dbReference>
<evidence type="ECO:0000256" key="2">
    <source>
        <dbReference type="HAMAP-Rule" id="MF_00048"/>
    </source>
</evidence>
<comment type="caution">
    <text evidence="3">The sequence shown here is derived from an EMBL/GenBank/DDBJ whole genome shotgun (WGS) entry which is preliminary data.</text>
</comment>
<dbReference type="AlphaFoldDB" id="A0AA46GZU8"/>
<accession>A0AA46GZU8</accession>
<dbReference type="CDD" id="cd20736">
    <property type="entry name" value="PoNe_Nuclease"/>
    <property type="match status" value="1"/>
</dbReference>
<dbReference type="NCBIfam" id="NF009150">
    <property type="entry name" value="PRK12497.1-3"/>
    <property type="match status" value="1"/>
</dbReference>
<dbReference type="EMBL" id="UFYA01000001">
    <property type="protein sequence ID" value="STD05638.1"/>
    <property type="molecule type" value="Genomic_DNA"/>
</dbReference>
<name>A0AA46GZU8_9MICO</name>
<dbReference type="Pfam" id="PF02021">
    <property type="entry name" value="UPF0102"/>
    <property type="match status" value="1"/>
</dbReference>
<dbReference type="PANTHER" id="PTHR34039:SF1">
    <property type="entry name" value="UPF0102 PROTEIN YRAN"/>
    <property type="match status" value="1"/>
</dbReference>
<reference evidence="3 4" key="1">
    <citation type="submission" date="2018-06" db="EMBL/GenBank/DDBJ databases">
        <authorList>
            <consortium name="Pathogen Informatics"/>
            <person name="Doyle S."/>
        </authorList>
    </citation>
    <scope>NUCLEOTIDE SEQUENCE [LARGE SCALE GENOMIC DNA]</scope>
    <source>
        <strain evidence="3 4">NCTC7915</strain>
    </source>
</reference>
<dbReference type="NCBIfam" id="NF009154">
    <property type="entry name" value="PRK12497.3-3"/>
    <property type="match status" value="1"/>
</dbReference>
<dbReference type="SUPFAM" id="SSF52980">
    <property type="entry name" value="Restriction endonuclease-like"/>
    <property type="match status" value="1"/>
</dbReference>
<dbReference type="HAMAP" id="MF_00048">
    <property type="entry name" value="UPF0102"/>
    <property type="match status" value="1"/>
</dbReference>
<evidence type="ECO:0000313" key="3">
    <source>
        <dbReference type="EMBL" id="STD05638.1"/>
    </source>
</evidence>
<dbReference type="Gene3D" id="3.40.1350.10">
    <property type="match status" value="1"/>
</dbReference>